<name>A0A7W9RZ76_9HYPH</name>
<reference evidence="7 8" key="1">
    <citation type="submission" date="2020-08" db="EMBL/GenBank/DDBJ databases">
        <title>Genomic Encyclopedia of Type Strains, Phase IV (KMG-IV): sequencing the most valuable type-strain genomes for metagenomic binning, comparative biology and taxonomic classification.</title>
        <authorList>
            <person name="Goeker M."/>
        </authorList>
    </citation>
    <scope>NUCLEOTIDE SEQUENCE [LARGE SCALE GENOMIC DNA]</scope>
    <source>
        <strain evidence="7 8">DSM 11099</strain>
    </source>
</reference>
<dbReference type="PROSITE" id="PS00194">
    <property type="entry name" value="THIOREDOXIN_1"/>
    <property type="match status" value="1"/>
</dbReference>
<dbReference type="NCBIfam" id="TIGR00385">
    <property type="entry name" value="dsbE"/>
    <property type="match status" value="1"/>
</dbReference>
<dbReference type="InterPro" id="IPR017937">
    <property type="entry name" value="Thioredoxin_CS"/>
</dbReference>
<organism evidence="7 8">
    <name type="scientific">Aquamicrobium lusatiense</name>
    <dbReference type="NCBI Taxonomy" id="89772"/>
    <lineage>
        <taxon>Bacteria</taxon>
        <taxon>Pseudomonadati</taxon>
        <taxon>Pseudomonadota</taxon>
        <taxon>Alphaproteobacteria</taxon>
        <taxon>Hyphomicrobiales</taxon>
        <taxon>Phyllobacteriaceae</taxon>
        <taxon>Aquamicrobium</taxon>
    </lineage>
</organism>
<keyword evidence="8" id="KW-1185">Reference proteome</keyword>
<dbReference type="InterPro" id="IPR004799">
    <property type="entry name" value="Periplasmic_diS_OxRdtase_DsbE"/>
</dbReference>
<dbReference type="RefSeq" id="WP_183824886.1">
    <property type="nucleotide sequence ID" value="NZ_JACHEU010000001.1"/>
</dbReference>
<comment type="caution">
    <text evidence="7">The sequence shown here is derived from an EMBL/GenBank/DDBJ whole genome shotgun (WGS) entry which is preliminary data.</text>
</comment>
<evidence type="ECO:0000313" key="7">
    <source>
        <dbReference type="EMBL" id="MBB6010925.1"/>
    </source>
</evidence>
<dbReference type="Proteomes" id="UP000533306">
    <property type="component" value="Unassembled WGS sequence"/>
</dbReference>
<dbReference type="InterPro" id="IPR050553">
    <property type="entry name" value="Thioredoxin_ResA/DsbE_sf"/>
</dbReference>
<dbReference type="PROSITE" id="PS51352">
    <property type="entry name" value="THIOREDOXIN_2"/>
    <property type="match status" value="1"/>
</dbReference>
<dbReference type="Gene3D" id="3.40.30.10">
    <property type="entry name" value="Glutaredoxin"/>
    <property type="match status" value="1"/>
</dbReference>
<keyword evidence="3" id="KW-0201">Cytochrome c-type biogenesis</keyword>
<dbReference type="InterPro" id="IPR013766">
    <property type="entry name" value="Thioredoxin_domain"/>
</dbReference>
<dbReference type="InterPro" id="IPR036249">
    <property type="entry name" value="Thioredoxin-like_sf"/>
</dbReference>
<comment type="similarity">
    <text evidence="2">Belongs to the thioredoxin family. DsbE subfamily.</text>
</comment>
<keyword evidence="5" id="KW-0676">Redox-active center</keyword>
<dbReference type="SUPFAM" id="SSF52833">
    <property type="entry name" value="Thioredoxin-like"/>
    <property type="match status" value="1"/>
</dbReference>
<accession>A0A7W9RZ76</accession>
<dbReference type="Pfam" id="PF08534">
    <property type="entry name" value="Redoxin"/>
    <property type="match status" value="1"/>
</dbReference>
<sequence>MSSETPRPTSRRLFVLLPLALFLALCGVFLAQLMSGRDISEIPSALIGEPAPRTGLPPLPGTDLPGLDSETFAGKVTLVNVFASWCVPCRDEHPMVMELKRDGRFAVTGLNYKDKPANALKFLTELGNPYTAIGIDENGRAGINWGVYGVPETFLVGKDGRIAYKHVGPITPASLAQRLMPEIEKALIAQP</sequence>
<evidence type="ECO:0000256" key="5">
    <source>
        <dbReference type="ARBA" id="ARBA00023284"/>
    </source>
</evidence>
<feature type="domain" description="Thioredoxin" evidence="6">
    <location>
        <begin position="45"/>
        <end position="185"/>
    </location>
</feature>
<dbReference type="InterPro" id="IPR013740">
    <property type="entry name" value="Redoxin"/>
</dbReference>
<dbReference type="AlphaFoldDB" id="A0A7W9RZ76"/>
<dbReference type="GO" id="GO:0015036">
    <property type="term" value="F:disulfide oxidoreductase activity"/>
    <property type="evidence" value="ECO:0007669"/>
    <property type="project" value="InterPro"/>
</dbReference>
<gene>
    <name evidence="7" type="ORF">HNR59_000270</name>
</gene>
<evidence type="ECO:0000313" key="8">
    <source>
        <dbReference type="Proteomes" id="UP000533306"/>
    </source>
</evidence>
<proteinExistence type="inferred from homology"/>
<evidence type="ECO:0000256" key="1">
    <source>
        <dbReference type="ARBA" id="ARBA00004196"/>
    </source>
</evidence>
<evidence type="ECO:0000256" key="3">
    <source>
        <dbReference type="ARBA" id="ARBA00022748"/>
    </source>
</evidence>
<dbReference type="GO" id="GO:0017004">
    <property type="term" value="P:cytochrome complex assembly"/>
    <property type="evidence" value="ECO:0007669"/>
    <property type="project" value="UniProtKB-KW"/>
</dbReference>
<dbReference type="EMBL" id="JACHEU010000001">
    <property type="protein sequence ID" value="MBB6010925.1"/>
    <property type="molecule type" value="Genomic_DNA"/>
</dbReference>
<comment type="subcellular location">
    <subcellularLocation>
        <location evidence="1">Cell envelope</location>
    </subcellularLocation>
</comment>
<keyword evidence="4" id="KW-1015">Disulfide bond</keyword>
<dbReference type="PANTHER" id="PTHR42852:SF6">
    <property type="entry name" value="THIOL:DISULFIDE INTERCHANGE PROTEIN DSBE"/>
    <property type="match status" value="1"/>
</dbReference>
<dbReference type="GO" id="GO:0030288">
    <property type="term" value="C:outer membrane-bounded periplasmic space"/>
    <property type="evidence" value="ECO:0007669"/>
    <property type="project" value="InterPro"/>
</dbReference>
<protein>
    <submittedName>
        <fullName evidence="7">Cytochrome c biogenesis protein CcmG/thiol:disulfide interchange protein DsbE</fullName>
    </submittedName>
</protein>
<evidence type="ECO:0000256" key="2">
    <source>
        <dbReference type="ARBA" id="ARBA00007758"/>
    </source>
</evidence>
<evidence type="ECO:0000256" key="4">
    <source>
        <dbReference type="ARBA" id="ARBA00023157"/>
    </source>
</evidence>
<dbReference type="CDD" id="cd03010">
    <property type="entry name" value="TlpA_like_DsbE"/>
    <property type="match status" value="1"/>
</dbReference>
<dbReference type="PANTHER" id="PTHR42852">
    <property type="entry name" value="THIOL:DISULFIDE INTERCHANGE PROTEIN DSBE"/>
    <property type="match status" value="1"/>
</dbReference>
<evidence type="ECO:0000259" key="6">
    <source>
        <dbReference type="PROSITE" id="PS51352"/>
    </source>
</evidence>